<dbReference type="RefSeq" id="WP_021826755.1">
    <property type="nucleotide sequence ID" value="NZ_AWTR02000004.1"/>
</dbReference>
<keyword evidence="3" id="KW-1185">Reference proteome</keyword>
<gene>
    <name evidence="2" type="ORF">P618_200028</name>
</gene>
<feature type="transmembrane region" description="Helical" evidence="1">
    <location>
        <begin position="140"/>
        <end position="161"/>
    </location>
</feature>
<feature type="transmembrane region" description="Helical" evidence="1">
    <location>
        <begin position="181"/>
        <end position="206"/>
    </location>
</feature>
<keyword evidence="1" id="KW-1133">Transmembrane helix</keyword>
<evidence type="ECO:0008006" key="4">
    <source>
        <dbReference type="Google" id="ProtNLM"/>
    </source>
</evidence>
<proteinExistence type="predicted"/>
<dbReference type="Proteomes" id="UP000019112">
    <property type="component" value="Unassembled WGS sequence"/>
</dbReference>
<accession>W6TVF0</accession>
<keyword evidence="1" id="KW-0472">Membrane</keyword>
<name>W6TVF0_HOLOB</name>
<keyword evidence="1" id="KW-0812">Transmembrane</keyword>
<feature type="transmembrane region" description="Helical" evidence="1">
    <location>
        <begin position="252"/>
        <end position="271"/>
    </location>
</feature>
<dbReference type="AlphaFoldDB" id="W6TVF0"/>
<reference evidence="2 3" key="1">
    <citation type="journal article" date="2014" name="FEMS Microbiol. Lett.">
        <title>Draft genome sequences of three Holospora species (Holospora obtusa, Holospora undulata, and Holospora elegans), endonuclear symbiotic bacteria of the ciliate Paramecium caudatum.</title>
        <authorList>
            <person name="Dohra H."/>
            <person name="Tanaka K."/>
            <person name="Suzuki T."/>
            <person name="Fujishima M."/>
            <person name="Suzuki H."/>
        </authorList>
    </citation>
    <scope>NUCLEOTIDE SEQUENCE [LARGE SCALE GENOMIC DNA]</scope>
    <source>
        <strain evidence="2 3">F1</strain>
    </source>
</reference>
<sequence>MVHVMHSQSYVLNKALLEIRSSFIFSSSFYLRFWFALGSFLAVGSIFGFWTSTFAPYPGSTQIRIWKDIAQLKAPLVQQLSYDYVQALEEKNFFRAQALQCILQESQKGHQTVTKLYVLEKKSFLTKLEDSLCSRVYRNFRVAALIFSLSPIFFLLGFYLLRKYLRKKGYKFQGRLLFFRIATPSIFKLAGLICWGYSVILSYQVLTPSYWTEASSRADSLIENEYSDSPMLSKEQVHILTIKQQTKILQEYWIKSLLFYSFFGGIIWILGRRWDQLPLKNMSVPFS</sequence>
<evidence type="ECO:0000313" key="3">
    <source>
        <dbReference type="Proteomes" id="UP000019112"/>
    </source>
</evidence>
<protein>
    <recommendedName>
        <fullName evidence="4">Transmembrane protein</fullName>
    </recommendedName>
</protein>
<comment type="caution">
    <text evidence="2">The sequence shown here is derived from an EMBL/GenBank/DDBJ whole genome shotgun (WGS) entry which is preliminary data.</text>
</comment>
<evidence type="ECO:0000256" key="1">
    <source>
        <dbReference type="SAM" id="Phobius"/>
    </source>
</evidence>
<evidence type="ECO:0000313" key="2">
    <source>
        <dbReference type="EMBL" id="ETZ07757.1"/>
    </source>
</evidence>
<feature type="transmembrane region" description="Helical" evidence="1">
    <location>
        <begin position="29"/>
        <end position="50"/>
    </location>
</feature>
<dbReference type="EMBL" id="AWTR02000004">
    <property type="protein sequence ID" value="ETZ07757.1"/>
    <property type="molecule type" value="Genomic_DNA"/>
</dbReference>
<organism evidence="2 3">
    <name type="scientific">Holospora obtusa F1</name>
    <dbReference type="NCBI Taxonomy" id="1399147"/>
    <lineage>
        <taxon>Bacteria</taxon>
        <taxon>Pseudomonadati</taxon>
        <taxon>Pseudomonadota</taxon>
        <taxon>Alphaproteobacteria</taxon>
        <taxon>Holosporales</taxon>
        <taxon>Holosporaceae</taxon>
        <taxon>Holospora</taxon>
    </lineage>
</organism>
<dbReference type="OrthoDB" id="9828199at2"/>